<evidence type="ECO:0000259" key="15">
    <source>
        <dbReference type="Pfam" id="PF02563"/>
    </source>
</evidence>
<dbReference type="Pfam" id="PF10531">
    <property type="entry name" value="SLBB"/>
    <property type="match status" value="1"/>
</dbReference>
<comment type="subcellular location">
    <subcellularLocation>
        <location evidence="1">Cell outer membrane</location>
        <topology evidence="1">Multi-pass membrane protein</topology>
    </subcellularLocation>
</comment>
<evidence type="ECO:0000256" key="13">
    <source>
        <dbReference type="ARBA" id="ARBA00023237"/>
    </source>
</evidence>
<name>A0ABY1NRF5_9HYPH</name>
<keyword evidence="3" id="KW-0813">Transport</keyword>
<keyword evidence="14" id="KW-0449">Lipoprotein</keyword>
<dbReference type="Proteomes" id="UP001157914">
    <property type="component" value="Unassembled WGS sequence"/>
</dbReference>
<keyword evidence="10" id="KW-0626">Porin</keyword>
<dbReference type="InterPro" id="IPR019554">
    <property type="entry name" value="Soluble_ligand-bd"/>
</dbReference>
<dbReference type="Gene3D" id="3.10.560.10">
    <property type="entry name" value="Outer membrane lipoprotein wza domain like"/>
    <property type="match status" value="2"/>
</dbReference>
<dbReference type="Pfam" id="PF02563">
    <property type="entry name" value="Poly_export"/>
    <property type="match status" value="1"/>
</dbReference>
<keyword evidence="4" id="KW-1134">Transmembrane beta strand</keyword>
<evidence type="ECO:0000256" key="7">
    <source>
        <dbReference type="ARBA" id="ARBA00022729"/>
    </source>
</evidence>
<evidence type="ECO:0000256" key="10">
    <source>
        <dbReference type="ARBA" id="ARBA00023114"/>
    </source>
</evidence>
<dbReference type="InterPro" id="IPR054765">
    <property type="entry name" value="SLBB_dom"/>
</dbReference>
<evidence type="ECO:0000256" key="2">
    <source>
        <dbReference type="ARBA" id="ARBA00009450"/>
    </source>
</evidence>
<evidence type="ECO:0000313" key="19">
    <source>
        <dbReference type="Proteomes" id="UP001157914"/>
    </source>
</evidence>
<keyword evidence="6" id="KW-0812">Transmembrane</keyword>
<sequence length="411" mass="44403">MPHMMEFSLDFVRTSLDTGGAGCYQTGTSWVDRGNMRLIATMVLAAALTGCAALPGDGPAAINITSQDVETSAQSGDYTVVTIDNANIELIKAYRPLAFANQFRGVGRGGSPTLLGVGDTLTVSIWEAAPDGLFTGGETGSSRIPSVVDESGYIFIPYAGRVRAAGLSVEGLRQSIQKKLIGKAVEPQVLVSLENKLSTTAVVVGDVVKPGVYPLSLRDTRLLELVAKAGGAREATYETVVTLKRGNRAATTRLEDLIDFPENNVQISPNDNILLSHRPRTFSAFGAVKTNQLVPFKTKSVTLAEALATVGGLRDERADANGIFLFRFEDAALVRRLKPELADRYPGNAEVPIVYKLGLRDPRGFFMSRFFEMRDKDILYVSNHPTAELGKFLQIIAPLISNYSTVQRIAD</sequence>
<organism evidence="18 19">
    <name type="scientific">Roseibium denhamense</name>
    <dbReference type="NCBI Taxonomy" id="76305"/>
    <lineage>
        <taxon>Bacteria</taxon>
        <taxon>Pseudomonadati</taxon>
        <taxon>Pseudomonadota</taxon>
        <taxon>Alphaproteobacteria</taxon>
        <taxon>Hyphomicrobiales</taxon>
        <taxon>Stappiaceae</taxon>
        <taxon>Roseibium</taxon>
    </lineage>
</organism>
<dbReference type="Pfam" id="PF22461">
    <property type="entry name" value="SLBB_2"/>
    <property type="match status" value="1"/>
</dbReference>
<dbReference type="InterPro" id="IPR003715">
    <property type="entry name" value="Poly_export_N"/>
</dbReference>
<evidence type="ECO:0000256" key="14">
    <source>
        <dbReference type="ARBA" id="ARBA00023288"/>
    </source>
</evidence>
<feature type="domain" description="Soluble ligand binding" evidence="16">
    <location>
        <begin position="203"/>
        <end position="248"/>
    </location>
</feature>
<evidence type="ECO:0000256" key="8">
    <source>
        <dbReference type="ARBA" id="ARBA00023047"/>
    </source>
</evidence>
<evidence type="ECO:0000313" key="18">
    <source>
        <dbReference type="EMBL" id="SMP16345.1"/>
    </source>
</evidence>
<keyword evidence="13" id="KW-0998">Cell outer membrane</keyword>
<keyword evidence="8" id="KW-0625">Polysaccharide transport</keyword>
<proteinExistence type="inferred from homology"/>
<dbReference type="Gene3D" id="3.30.1950.10">
    <property type="entry name" value="wza like domain"/>
    <property type="match status" value="1"/>
</dbReference>
<dbReference type="EMBL" id="FXTT01000002">
    <property type="protein sequence ID" value="SMP16345.1"/>
    <property type="molecule type" value="Genomic_DNA"/>
</dbReference>
<keyword evidence="19" id="KW-1185">Reference proteome</keyword>
<keyword evidence="7" id="KW-0732">Signal</keyword>
<feature type="domain" description="Polysaccharide export protein N-terminal" evidence="15">
    <location>
        <begin position="112"/>
        <end position="193"/>
    </location>
</feature>
<evidence type="ECO:0000256" key="9">
    <source>
        <dbReference type="ARBA" id="ARBA00023065"/>
    </source>
</evidence>
<keyword evidence="12" id="KW-0564">Palmitate</keyword>
<evidence type="ECO:0000256" key="6">
    <source>
        <dbReference type="ARBA" id="ARBA00022692"/>
    </source>
</evidence>
<feature type="domain" description="SLBB" evidence="17">
    <location>
        <begin position="283"/>
        <end position="381"/>
    </location>
</feature>
<comment type="caution">
    <text evidence="18">The sequence shown here is derived from an EMBL/GenBank/DDBJ whole genome shotgun (WGS) entry which is preliminary data.</text>
</comment>
<dbReference type="PANTHER" id="PTHR33619:SF3">
    <property type="entry name" value="POLYSACCHARIDE EXPORT PROTEIN GFCE-RELATED"/>
    <property type="match status" value="1"/>
</dbReference>
<protein>
    <submittedName>
        <fullName evidence="18">Polysaccharide export outer membrane protein</fullName>
    </submittedName>
</protein>
<dbReference type="InterPro" id="IPR049712">
    <property type="entry name" value="Poly_export"/>
</dbReference>
<evidence type="ECO:0000256" key="12">
    <source>
        <dbReference type="ARBA" id="ARBA00023139"/>
    </source>
</evidence>
<evidence type="ECO:0000256" key="5">
    <source>
        <dbReference type="ARBA" id="ARBA00022597"/>
    </source>
</evidence>
<evidence type="ECO:0000256" key="11">
    <source>
        <dbReference type="ARBA" id="ARBA00023136"/>
    </source>
</evidence>
<comment type="similarity">
    <text evidence="2">Belongs to the BexD/CtrA/VexA family.</text>
</comment>
<evidence type="ECO:0000256" key="4">
    <source>
        <dbReference type="ARBA" id="ARBA00022452"/>
    </source>
</evidence>
<dbReference type="PANTHER" id="PTHR33619">
    <property type="entry name" value="POLYSACCHARIDE EXPORT PROTEIN GFCE-RELATED"/>
    <property type="match status" value="1"/>
</dbReference>
<reference evidence="18 19" key="1">
    <citation type="submission" date="2017-05" db="EMBL/GenBank/DDBJ databases">
        <authorList>
            <person name="Varghese N."/>
            <person name="Submissions S."/>
        </authorList>
    </citation>
    <scope>NUCLEOTIDE SEQUENCE [LARGE SCALE GENOMIC DNA]</scope>
    <source>
        <strain evidence="18 19">DSM 15949</strain>
    </source>
</reference>
<evidence type="ECO:0000256" key="3">
    <source>
        <dbReference type="ARBA" id="ARBA00022448"/>
    </source>
</evidence>
<keyword evidence="9" id="KW-0406">Ion transport</keyword>
<accession>A0ABY1NRF5</accession>
<evidence type="ECO:0000259" key="16">
    <source>
        <dbReference type="Pfam" id="PF10531"/>
    </source>
</evidence>
<keyword evidence="11" id="KW-0472">Membrane</keyword>
<evidence type="ECO:0000259" key="17">
    <source>
        <dbReference type="Pfam" id="PF22461"/>
    </source>
</evidence>
<keyword evidence="5" id="KW-0762">Sugar transport</keyword>
<gene>
    <name evidence="18" type="ORF">SAMN06265374_1693</name>
</gene>
<evidence type="ECO:0000256" key="1">
    <source>
        <dbReference type="ARBA" id="ARBA00004571"/>
    </source>
</evidence>